<gene>
    <name evidence="1" type="ORF">CAZ10_10475</name>
</gene>
<dbReference type="AlphaFoldDB" id="A0A241XSW7"/>
<proteinExistence type="predicted"/>
<dbReference type="Proteomes" id="UP000194857">
    <property type="component" value="Unassembled WGS sequence"/>
</dbReference>
<protein>
    <submittedName>
        <fullName evidence="1">Uncharacterized protein</fullName>
    </submittedName>
</protein>
<evidence type="ECO:0000313" key="1">
    <source>
        <dbReference type="EMBL" id="OTI63246.1"/>
    </source>
</evidence>
<evidence type="ECO:0000313" key="2">
    <source>
        <dbReference type="Proteomes" id="UP000194857"/>
    </source>
</evidence>
<organism evidence="1 2">
    <name type="scientific">Pseudomonas aeruginosa</name>
    <dbReference type="NCBI Taxonomy" id="287"/>
    <lineage>
        <taxon>Bacteria</taxon>
        <taxon>Pseudomonadati</taxon>
        <taxon>Pseudomonadota</taxon>
        <taxon>Gammaproteobacteria</taxon>
        <taxon>Pseudomonadales</taxon>
        <taxon>Pseudomonadaceae</taxon>
        <taxon>Pseudomonas</taxon>
    </lineage>
</organism>
<reference evidence="1 2" key="1">
    <citation type="submission" date="2017-05" db="EMBL/GenBank/DDBJ databases">
        <authorList>
            <person name="Song R."/>
            <person name="Chenine A.L."/>
            <person name="Ruprecht R.M."/>
        </authorList>
    </citation>
    <scope>NUCLEOTIDE SEQUENCE [LARGE SCALE GENOMIC DNA]</scope>
    <source>
        <strain evidence="1 2">S567_C10_BS</strain>
    </source>
</reference>
<comment type="caution">
    <text evidence="1">The sequence shown here is derived from an EMBL/GenBank/DDBJ whole genome shotgun (WGS) entry which is preliminary data.</text>
</comment>
<accession>A0A241XSW7</accession>
<dbReference type="EMBL" id="NFFZ01000004">
    <property type="protein sequence ID" value="OTI63246.1"/>
    <property type="molecule type" value="Genomic_DNA"/>
</dbReference>
<dbReference type="RefSeq" id="WP_065327748.1">
    <property type="nucleotide sequence ID" value="NZ_NFFZ01000004.1"/>
</dbReference>
<name>A0A241XSW7_PSEAI</name>
<sequence length="432" mass="47737">MSDETNAKTERRRVLIVDEFSSYFGAQNDRLKEELRAIEGVPNAAYLVKDGGVFVFDKLVQLVKERQKEQPAAQLQEMARSLTVEELALSLIAEATVSAKEAVEAWGVVPVPYQTETLAAMDTATLEARATGCIILHRPFNARLPGDYQDEGDVKAAFASLLVGGVLPGNGDFTYRGQPMTLRDPLDLALLPARPAIQETTEPAGWVYTALGNVEFEAGFEPVSEAMFNAVKETEAKWRGDIANAAKHAQERAAEVWAQAAGLRLETLNDPTDEVPEYGEEDFPELRALYPELSMLSDGSLYSLFDVFQMECRFINGWSANRDDDFLFYLLGKVANSKNDHDTAKEIGEWVADALLHGKALDDALEFGRSADRYNQAIGKLAHRIADAMRFLAEDKKATDLRGHPITTMGDTMRLGRKFNAGSVVVEQKLPQ</sequence>